<feature type="region of interest" description="Disordered" evidence="1">
    <location>
        <begin position="379"/>
        <end position="407"/>
    </location>
</feature>
<dbReference type="AlphaFoldDB" id="A0A0B1NZZ7"/>
<proteinExistence type="predicted"/>
<dbReference type="Gene3D" id="3.10.450.30">
    <property type="entry name" value="Microbial ribonucleases"/>
    <property type="match status" value="1"/>
</dbReference>
<dbReference type="HOGENOM" id="CLU_676515_0_0_1"/>
<evidence type="ECO:0000256" key="2">
    <source>
        <dbReference type="SAM" id="SignalP"/>
    </source>
</evidence>
<evidence type="ECO:0000313" key="4">
    <source>
        <dbReference type="Proteomes" id="UP000030854"/>
    </source>
</evidence>
<protein>
    <submittedName>
        <fullName evidence="3">Uncharacterized protein</fullName>
    </submittedName>
</protein>
<evidence type="ECO:0000256" key="1">
    <source>
        <dbReference type="SAM" id="MobiDB-lite"/>
    </source>
</evidence>
<keyword evidence="4" id="KW-1185">Reference proteome</keyword>
<dbReference type="Proteomes" id="UP000030854">
    <property type="component" value="Unassembled WGS sequence"/>
</dbReference>
<evidence type="ECO:0000313" key="3">
    <source>
        <dbReference type="EMBL" id="KHJ31947.1"/>
    </source>
</evidence>
<reference evidence="3 4" key="1">
    <citation type="journal article" date="2014" name="BMC Genomics">
        <title>Adaptive genomic structural variation in the grape powdery mildew pathogen, Erysiphe necator.</title>
        <authorList>
            <person name="Jones L."/>
            <person name="Riaz S."/>
            <person name="Morales-Cruz A."/>
            <person name="Amrine K.C."/>
            <person name="McGuire B."/>
            <person name="Gubler W.D."/>
            <person name="Walker M.A."/>
            <person name="Cantu D."/>
        </authorList>
    </citation>
    <scope>NUCLEOTIDE SEQUENCE [LARGE SCALE GENOMIC DNA]</scope>
    <source>
        <strain evidence="4">c</strain>
    </source>
</reference>
<sequence>MQLTVYPFVSAFILSSVTASLSVKQEPGFDCGRVFFGKDVIKNAGSLVSRNLKRSTQISFIEQDPFRGRDSNSVGWPIRESGQIFGTSRTRESFYIVVDLSGRVKDVMARLSNDEYTRCSRRNRRRKSLQQDMNNGYRCGQTFFGDDQLRSDADEAISKLGQGLAFPRPYEGNLNMGRELLAWPILSTKKDNTTRWEESPFQVILSRKGNIVDVVAKLKCDDFIRCERAREPTRILRRASESSLLQRRALSHKSYSDYMCGNERFEHEYLVFSRTSATVHFETKKALQPYPKLFSESPCTNIPCKIWPIFPHKANYNLVKVGIHFLMMDRLFNIMGVIQKTQQGSMIACRAVPMSRKPEVKQGELDIVRENKKKEIAKSRLQPTRNSRGEFIVLPGTRPPVLPNKSQ</sequence>
<feature type="compositionally biased region" description="Pro residues" evidence="1">
    <location>
        <begin position="397"/>
        <end position="407"/>
    </location>
</feature>
<feature type="chain" id="PRO_5002080394" evidence="2">
    <location>
        <begin position="20"/>
        <end position="407"/>
    </location>
</feature>
<dbReference type="SMR" id="A0A0B1NZZ7"/>
<keyword evidence="2" id="KW-0732">Signal</keyword>
<accession>A0A0B1NZZ7</accession>
<feature type="signal peptide" evidence="2">
    <location>
        <begin position="1"/>
        <end position="19"/>
    </location>
</feature>
<dbReference type="EMBL" id="JNVN01002455">
    <property type="protein sequence ID" value="KHJ31947.1"/>
    <property type="molecule type" value="Genomic_DNA"/>
</dbReference>
<gene>
    <name evidence="3" type="ORF">EV44_g0585</name>
</gene>
<organism evidence="3 4">
    <name type="scientific">Uncinula necator</name>
    <name type="common">Grape powdery mildew</name>
    <dbReference type="NCBI Taxonomy" id="52586"/>
    <lineage>
        <taxon>Eukaryota</taxon>
        <taxon>Fungi</taxon>
        <taxon>Dikarya</taxon>
        <taxon>Ascomycota</taxon>
        <taxon>Pezizomycotina</taxon>
        <taxon>Leotiomycetes</taxon>
        <taxon>Erysiphales</taxon>
        <taxon>Erysiphaceae</taxon>
        <taxon>Erysiphe</taxon>
    </lineage>
</organism>
<comment type="caution">
    <text evidence="3">The sequence shown here is derived from an EMBL/GenBank/DDBJ whole genome shotgun (WGS) entry which is preliminary data.</text>
</comment>
<name>A0A0B1NZZ7_UNCNE</name>